<organism evidence="3 4">
    <name type="scientific">Phytohabitans aurantiacus</name>
    <dbReference type="NCBI Taxonomy" id="3016789"/>
    <lineage>
        <taxon>Bacteria</taxon>
        <taxon>Bacillati</taxon>
        <taxon>Actinomycetota</taxon>
        <taxon>Actinomycetes</taxon>
        <taxon>Micromonosporales</taxon>
        <taxon>Micromonosporaceae</taxon>
    </lineage>
</organism>
<evidence type="ECO:0008006" key="5">
    <source>
        <dbReference type="Google" id="ProtNLM"/>
    </source>
</evidence>
<feature type="domain" description="MDMPI C-terminal" evidence="1">
    <location>
        <begin position="152"/>
        <end position="250"/>
    </location>
</feature>
<dbReference type="InterPro" id="IPR034660">
    <property type="entry name" value="DinB/YfiT-like"/>
</dbReference>
<dbReference type="EMBL" id="BSDI01000003">
    <property type="protein sequence ID" value="GLH95459.1"/>
    <property type="molecule type" value="Genomic_DNA"/>
</dbReference>
<evidence type="ECO:0000259" key="2">
    <source>
        <dbReference type="Pfam" id="PF11716"/>
    </source>
</evidence>
<evidence type="ECO:0000259" key="1">
    <source>
        <dbReference type="Pfam" id="PF07398"/>
    </source>
</evidence>
<name>A0ABQ5QNY7_9ACTN</name>
<dbReference type="SUPFAM" id="SSF109854">
    <property type="entry name" value="DinB/YfiT-like putative metalloenzymes"/>
    <property type="match status" value="1"/>
</dbReference>
<feature type="domain" description="Mycothiol-dependent maleylpyruvate isomerase metal-binding" evidence="2">
    <location>
        <begin position="15"/>
        <end position="139"/>
    </location>
</feature>
<reference evidence="3" key="1">
    <citation type="submission" date="2022-12" db="EMBL/GenBank/DDBJ databases">
        <title>New Phytohabitans aurantiacus sp. RD004123 nov., an actinomycete isolated from soil.</title>
        <authorList>
            <person name="Triningsih D.W."/>
            <person name="Harunari E."/>
            <person name="Igarashi Y."/>
        </authorList>
    </citation>
    <scope>NUCLEOTIDE SEQUENCE</scope>
    <source>
        <strain evidence="3">RD004123</strain>
    </source>
</reference>
<dbReference type="InterPro" id="IPR024344">
    <property type="entry name" value="MDMPI_metal-binding"/>
</dbReference>
<dbReference type="InterPro" id="IPR017517">
    <property type="entry name" value="Maleyloyr_isom"/>
</dbReference>
<protein>
    <recommendedName>
        <fullName evidence="5">Mycothiol-dependent maleylpyruvate isomerase metal-binding domain-containing protein</fullName>
    </recommendedName>
</protein>
<dbReference type="Proteomes" id="UP001144280">
    <property type="component" value="Unassembled WGS sequence"/>
</dbReference>
<evidence type="ECO:0000313" key="3">
    <source>
        <dbReference type="EMBL" id="GLH95459.1"/>
    </source>
</evidence>
<dbReference type="InterPro" id="IPR010872">
    <property type="entry name" value="MDMPI_C-term_domain"/>
</dbReference>
<accession>A0ABQ5QNY7</accession>
<dbReference type="Pfam" id="PF07398">
    <property type="entry name" value="MDMPI_C"/>
    <property type="match status" value="1"/>
</dbReference>
<comment type="caution">
    <text evidence="3">The sequence shown here is derived from an EMBL/GenBank/DDBJ whole genome shotgun (WGS) entry which is preliminary data.</text>
</comment>
<dbReference type="PANTHER" id="PTHR40758:SF1">
    <property type="entry name" value="CONSERVED PROTEIN"/>
    <property type="match status" value="1"/>
</dbReference>
<gene>
    <name evidence="3" type="ORF">Pa4123_07310</name>
</gene>
<dbReference type="NCBIfam" id="TIGR03083">
    <property type="entry name" value="maleylpyruvate isomerase family mycothiol-dependent enzyme"/>
    <property type="match status" value="1"/>
</dbReference>
<dbReference type="Pfam" id="PF11716">
    <property type="entry name" value="MDMPI_N"/>
    <property type="match status" value="1"/>
</dbReference>
<evidence type="ECO:0000313" key="4">
    <source>
        <dbReference type="Proteomes" id="UP001144280"/>
    </source>
</evidence>
<keyword evidence="4" id="KW-1185">Reference proteome</keyword>
<sequence>MSRLHGSRDFWIAGLRAEGPAFRSAVAEAPPDAEIPPCPGWTVTDLVHHLGSVYRWVRGHAARGVTTPPESRRAPLLEDLPTGPAAVEWWQEEYRLLIEALDALDPELPAWNWAPQAKKASFWHRRMAHETAVHRWDAQMAIGAGEPVETKLAVDGVGEVLDTWLPAGRRQLPSPRHGVVQLVATDAGQEWFLRLRGEGVALLDTSTLLDSDEHHARVYAAGTASDLLLALFGRVPFDVLEVTGDATLLDCLRTG</sequence>
<proteinExistence type="predicted"/>
<dbReference type="PANTHER" id="PTHR40758">
    <property type="entry name" value="CONSERVED PROTEIN"/>
    <property type="match status" value="1"/>
</dbReference>
<dbReference type="RefSeq" id="WP_281892482.1">
    <property type="nucleotide sequence ID" value="NZ_BSDI01000003.1"/>
</dbReference>